<dbReference type="AlphaFoldDB" id="A0A8H7SG06"/>
<sequence>EIICRSKVHLMIVTGDMPAVSQMSHTSTSAGKYGCRICEVKGHHPDNMSSGMYFCDNQASLRSKVDYLKGNAETMIYKPSIFSILPSFSGSLYFALDELHLISHGIGKHIYQLITVDLYPNKNQHFFYTKKDKTISKDRYPFRIKRADLKRIGQNITLSRKNIPVSFEGSFDNFIGNTEGVRAVDYQDFLVNIVPVLVVPLITSRSCKKAILALVRGCALSLQWNLTEDLLTEIDVNFGIWHNYLTQQVDQRNISRSVFRSVQHYLNHITLVIREMGPLRTYSTRSLERSIGKYSSAIKSKVASGANAGNVVESFGVRSYIKSVLDINDIINPIIPAPYSSNTYMNNPDESSTSQLWEPFISSCLNSLDSIIEGVPVKSIVKSLKKYYSRVTSMPFGRIVLTDLDITLAARCWIDNRIYSSLFDRRKKKESRRGNHFVMFHSSFVDSRNIVKQAWFVGSVVFFFQHKNRENSSSSECISFLALVEVMKEHTVSEYDRNIPVVKMNKSKKQQLLENPNCTLIDPKYAVININDIVRQVGLVQSIISSVYHSVISPYFVFNNNLAETAGNIVNL</sequence>
<feature type="non-terminal residue" evidence="1">
    <location>
        <position position="1"/>
    </location>
</feature>
<comment type="caution">
    <text evidence="1">The sequence shown here is derived from an EMBL/GenBank/DDBJ whole genome shotgun (WGS) entry which is preliminary data.</text>
</comment>
<dbReference type="Proteomes" id="UP000613177">
    <property type="component" value="Unassembled WGS sequence"/>
</dbReference>
<evidence type="ECO:0000313" key="2">
    <source>
        <dbReference type="Proteomes" id="UP000613177"/>
    </source>
</evidence>
<organism evidence="1 2">
    <name type="scientific">Thamnidium elegans</name>
    <dbReference type="NCBI Taxonomy" id="101142"/>
    <lineage>
        <taxon>Eukaryota</taxon>
        <taxon>Fungi</taxon>
        <taxon>Fungi incertae sedis</taxon>
        <taxon>Mucoromycota</taxon>
        <taxon>Mucoromycotina</taxon>
        <taxon>Mucoromycetes</taxon>
        <taxon>Mucorales</taxon>
        <taxon>Mucorineae</taxon>
        <taxon>Mucoraceae</taxon>
        <taxon>Thamnidium</taxon>
    </lineage>
</organism>
<reference evidence="1" key="1">
    <citation type="submission" date="2021-01" db="EMBL/GenBank/DDBJ databases">
        <title>Metabolic potential, ecology and presence of endohyphal bacteria is reflected in genomic diversity of Mucoromycotina.</title>
        <authorList>
            <person name="Muszewska A."/>
            <person name="Okrasinska A."/>
            <person name="Steczkiewicz K."/>
            <person name="Drgas O."/>
            <person name="Orlowska M."/>
            <person name="Perlinska-Lenart U."/>
            <person name="Aleksandrzak-Piekarczyk T."/>
            <person name="Szatraj K."/>
            <person name="Zielenkiewicz U."/>
            <person name="Pilsyk S."/>
            <person name="Malc E."/>
            <person name="Mieczkowski P."/>
            <person name="Kruszewska J.S."/>
            <person name="Biernat P."/>
            <person name="Pawlowska J."/>
        </authorList>
    </citation>
    <scope>NUCLEOTIDE SEQUENCE</scope>
    <source>
        <strain evidence="1">WA0000018081</strain>
    </source>
</reference>
<protein>
    <submittedName>
        <fullName evidence="1">Uncharacterized protein</fullName>
    </submittedName>
</protein>
<gene>
    <name evidence="1" type="ORF">INT48_005932</name>
</gene>
<keyword evidence="2" id="KW-1185">Reference proteome</keyword>
<name>A0A8H7SG06_9FUNG</name>
<dbReference type="EMBL" id="JAEPRE010000478">
    <property type="protein sequence ID" value="KAG2228431.1"/>
    <property type="molecule type" value="Genomic_DNA"/>
</dbReference>
<proteinExistence type="predicted"/>
<evidence type="ECO:0000313" key="1">
    <source>
        <dbReference type="EMBL" id="KAG2228431.1"/>
    </source>
</evidence>
<accession>A0A8H7SG06</accession>